<dbReference type="InterPro" id="IPR046477">
    <property type="entry name" value="DUF6798"/>
</dbReference>
<keyword evidence="1" id="KW-0472">Membrane</keyword>
<feature type="transmembrane region" description="Helical" evidence="1">
    <location>
        <begin position="292"/>
        <end position="315"/>
    </location>
</feature>
<accession>A0AAD3X6G5</accession>
<comment type="caution">
    <text evidence="3">The sequence shown here is derived from an EMBL/GenBank/DDBJ whole genome shotgun (WGS) entry which is preliminary data.</text>
</comment>
<keyword evidence="1" id="KW-1133">Transmembrane helix</keyword>
<evidence type="ECO:0000259" key="2">
    <source>
        <dbReference type="Pfam" id="PF20604"/>
    </source>
</evidence>
<name>A0AAD3X6G5_MICMQ</name>
<feature type="transmembrane region" description="Helical" evidence="1">
    <location>
        <begin position="150"/>
        <end position="172"/>
    </location>
</feature>
<gene>
    <name evidence="3" type="ORF">F6W70_05835</name>
</gene>
<feature type="transmembrane region" description="Helical" evidence="1">
    <location>
        <begin position="355"/>
        <end position="376"/>
    </location>
</feature>
<evidence type="ECO:0000313" key="3">
    <source>
        <dbReference type="EMBL" id="KAB1886938.1"/>
    </source>
</evidence>
<dbReference type="EMBL" id="WAAQ01000001">
    <property type="protein sequence ID" value="KAB1886938.1"/>
    <property type="molecule type" value="Genomic_DNA"/>
</dbReference>
<feature type="domain" description="DUF6798" evidence="2">
    <location>
        <begin position="455"/>
        <end position="506"/>
    </location>
</feature>
<dbReference type="Pfam" id="PF20604">
    <property type="entry name" value="DUF6798"/>
    <property type="match status" value="1"/>
</dbReference>
<protein>
    <recommendedName>
        <fullName evidence="2">DUF6798 domain-containing protein</fullName>
    </recommendedName>
</protein>
<feature type="transmembrane region" description="Helical" evidence="1">
    <location>
        <begin position="217"/>
        <end position="236"/>
    </location>
</feature>
<organism evidence="3 4">
    <name type="scientific">Microbacterium maritypicum</name>
    <name type="common">Microbacterium liquefaciens</name>
    <dbReference type="NCBI Taxonomy" id="33918"/>
    <lineage>
        <taxon>Bacteria</taxon>
        <taxon>Bacillati</taxon>
        <taxon>Actinomycetota</taxon>
        <taxon>Actinomycetes</taxon>
        <taxon>Micrococcales</taxon>
        <taxon>Microbacteriaceae</taxon>
        <taxon>Microbacterium</taxon>
    </lineage>
</organism>
<feature type="transmembrane region" description="Helical" evidence="1">
    <location>
        <begin position="268"/>
        <end position="285"/>
    </location>
</feature>
<feature type="transmembrane region" description="Helical" evidence="1">
    <location>
        <begin position="382"/>
        <end position="402"/>
    </location>
</feature>
<feature type="transmembrane region" description="Helical" evidence="1">
    <location>
        <begin position="414"/>
        <end position="434"/>
    </location>
</feature>
<sequence length="579" mass="62944">MKTSADHAVHAHTRRRWGWTLPILLALILGFLESSSRTGLGYLAGWADHFVLSTEGIQWARPDAYANDWFMQSAPQPHWFFDLITFGGESLHILPFVYGAYWAAGLLAFGAATVLLARHLVPSASTAVAVLVTVVAGLMPWMLGGTGTPVIAIALPAVLSANMIYLLIAGMLTGRRVLVVIMGPAVAVIHVQQGSIAIVLMVALLIVEAVRDRRVDWWLALAGALTAGVVGFGLLIRPVASNLADFVEICDTMIPYHCAAHTWDAREIVSTIGLILLTVLSVFAVPRARRWLWLSTVGLATLGYAGGFIMDALSVPFLGPLAQGVNVYRLAAVLIPFAVWGAVSPLLTRARGWRFLVLLAAWGLGWLMMLTSWGFGSAGLPIPRFILYTLALLIPFAAFAILRHRRKDRPRTRSLTALIASVLILAAAAGNGALTLRPLDLTLTPFPEFRTWGEQAEKLVPAGETIVASPQLVWIKFVSERAVIADCKNVPYGGEPWTQWKQRLDEMGGWEQCIDITAPGFNTLDAEDLIDLADRYDSDFIAVATDVPEQLDGMQRAGWEPVVDADGDAYAVLFRRPGT</sequence>
<dbReference type="RefSeq" id="WP_343866371.1">
    <property type="nucleotide sequence ID" value="NZ_BAAAIN010000002.1"/>
</dbReference>
<evidence type="ECO:0000313" key="4">
    <source>
        <dbReference type="Proteomes" id="UP000436027"/>
    </source>
</evidence>
<feature type="transmembrane region" description="Helical" evidence="1">
    <location>
        <begin position="96"/>
        <end position="117"/>
    </location>
</feature>
<proteinExistence type="predicted"/>
<keyword evidence="1" id="KW-0812">Transmembrane</keyword>
<feature type="transmembrane region" description="Helical" evidence="1">
    <location>
        <begin position="178"/>
        <end position="205"/>
    </location>
</feature>
<evidence type="ECO:0000256" key="1">
    <source>
        <dbReference type="SAM" id="Phobius"/>
    </source>
</evidence>
<feature type="transmembrane region" description="Helical" evidence="1">
    <location>
        <begin position="123"/>
        <end position="143"/>
    </location>
</feature>
<dbReference type="AlphaFoldDB" id="A0AAD3X6G5"/>
<reference evidence="3 4" key="1">
    <citation type="submission" date="2019-09" db="EMBL/GenBank/DDBJ databases">
        <title>Whole genome sequencing of Microbacterium maritypicum.</title>
        <authorList>
            <person name="Lenchi N."/>
        </authorList>
    </citation>
    <scope>NUCLEOTIDE SEQUENCE [LARGE SCALE GENOMIC DNA]</scope>
    <source>
        <strain evidence="3 4">DSM 12512</strain>
    </source>
</reference>
<dbReference type="Proteomes" id="UP000436027">
    <property type="component" value="Unassembled WGS sequence"/>
</dbReference>
<feature type="transmembrane region" description="Helical" evidence="1">
    <location>
        <begin position="327"/>
        <end position="348"/>
    </location>
</feature>
<feature type="transmembrane region" description="Helical" evidence="1">
    <location>
        <begin position="16"/>
        <end position="32"/>
    </location>
</feature>